<dbReference type="EMBL" id="JAXBLV010000027">
    <property type="protein sequence ID" value="MDY3558385.1"/>
    <property type="molecule type" value="Genomic_DNA"/>
</dbReference>
<dbReference type="Proteomes" id="UP001272242">
    <property type="component" value="Unassembled WGS sequence"/>
</dbReference>
<evidence type="ECO:0000313" key="2">
    <source>
        <dbReference type="Proteomes" id="UP001272242"/>
    </source>
</evidence>
<keyword evidence="2" id="KW-1185">Reference proteome</keyword>
<proteinExistence type="predicted"/>
<reference evidence="2" key="1">
    <citation type="journal article" date="2023" name="Mar. Drugs">
        <title>Gemmata algarum, a Novel Planctomycete Isolated from an Algal Mat, Displays Antimicrobial Activity.</title>
        <authorList>
            <person name="Kumar G."/>
            <person name="Kallscheuer N."/>
            <person name="Kashif M."/>
            <person name="Ahamad S."/>
            <person name="Jagadeeshwari U."/>
            <person name="Pannikurungottu S."/>
            <person name="Haufschild T."/>
            <person name="Kabuu M."/>
            <person name="Sasikala C."/>
            <person name="Jogler C."/>
            <person name="Ramana C."/>
        </authorList>
    </citation>
    <scope>NUCLEOTIDE SEQUENCE [LARGE SCALE GENOMIC DNA]</scope>
    <source>
        <strain evidence="2">JC673</strain>
    </source>
</reference>
<sequence>MGWSSYGYVFTRQPNWDRLRELPVRSGRVVGYKHRAKDVWLAGIAHGSDRGAAAFAFQPTADFTVDRRTVTPETRQLLARLDQLGAALDTQYLRFSSGWAGLAVAVATRAEVPAFFFTADDEFLDVGCRVEPRRLVEFAGKFPDFLTRCKDGAVRVLVPDPNGLSSFPAERLDGIRGREGIELIVGGGRQPPPLPVAAVRGRPGKRHRRAPPGGEDFARWGGAFYRFPVELWPPEAGNPADVLGLGTWDLFDTFDRDFEPVFPASIRRRRA</sequence>
<name>A0ABU5ET52_9BACT</name>
<dbReference type="RefSeq" id="WP_320685315.1">
    <property type="nucleotide sequence ID" value="NZ_JAXBLV010000027.1"/>
</dbReference>
<evidence type="ECO:0000313" key="1">
    <source>
        <dbReference type="EMBL" id="MDY3558385.1"/>
    </source>
</evidence>
<gene>
    <name evidence="1" type="ORF">R5W23_005478</name>
</gene>
<accession>A0ABU5ET52</accession>
<protein>
    <submittedName>
        <fullName evidence="1">Uncharacterized protein</fullName>
    </submittedName>
</protein>
<comment type="caution">
    <text evidence="1">The sequence shown here is derived from an EMBL/GenBank/DDBJ whole genome shotgun (WGS) entry which is preliminary data.</text>
</comment>
<organism evidence="1 2">
    <name type="scientific">Gemmata algarum</name>
    <dbReference type="NCBI Taxonomy" id="2975278"/>
    <lineage>
        <taxon>Bacteria</taxon>
        <taxon>Pseudomonadati</taxon>
        <taxon>Planctomycetota</taxon>
        <taxon>Planctomycetia</taxon>
        <taxon>Gemmatales</taxon>
        <taxon>Gemmataceae</taxon>
        <taxon>Gemmata</taxon>
    </lineage>
</organism>